<dbReference type="InterPro" id="IPR050389">
    <property type="entry name" value="LysR-type_TF"/>
</dbReference>
<name>A0ABS6MTL2_9GAMM</name>
<keyword evidence="7" id="KW-1185">Reference proteome</keyword>
<organism evidence="6 7">
    <name type="scientific">Geopseudomonas aromaticivorans</name>
    <dbReference type="NCBI Taxonomy" id="2849492"/>
    <lineage>
        <taxon>Bacteria</taxon>
        <taxon>Pseudomonadati</taxon>
        <taxon>Pseudomonadota</taxon>
        <taxon>Gammaproteobacteria</taxon>
        <taxon>Pseudomonadales</taxon>
        <taxon>Pseudomonadaceae</taxon>
        <taxon>Geopseudomonas</taxon>
    </lineage>
</organism>
<sequence length="307" mass="33869">MDISRIDLNLLATLKVLLEERNVTHAARRLHISQPGMSAQLARLRTLFGDPLLLPAESGRGMTPTALAQSLALPLSAALRELEQVVSVQPSFAPEQDARTFSLAITDDAQVSVGLELVDQLQAIAPHRLRFNLQQPQVERIAAQLESGEVDLLIAADRLIPASMKVRTLIEDRLVMAQRPGHPRGTGALDLESYCELEHLLVSSAPGSPRGYTDEYLAGVQRQRRVVLSLTQLALVPHILRRGDLVCTLPRVHFARLDAGLELYELPFPAPGFRLQMAWHPRSHFDPAGVWLRELIQAVMRGEDAAG</sequence>
<dbReference type="InterPro" id="IPR037402">
    <property type="entry name" value="YidZ_PBP2"/>
</dbReference>
<accession>A0ABS6MTL2</accession>
<evidence type="ECO:0000313" key="7">
    <source>
        <dbReference type="Proteomes" id="UP000813068"/>
    </source>
</evidence>
<dbReference type="Proteomes" id="UP000813068">
    <property type="component" value="Unassembled WGS sequence"/>
</dbReference>
<dbReference type="InterPro" id="IPR000847">
    <property type="entry name" value="LysR_HTH_N"/>
</dbReference>
<evidence type="ECO:0000256" key="3">
    <source>
        <dbReference type="ARBA" id="ARBA00023125"/>
    </source>
</evidence>
<reference evidence="6 7" key="1">
    <citation type="submission" date="2021-06" db="EMBL/GenBank/DDBJ databases">
        <title>Differences between aerobic and microaerobic xylene degrading microbial communities.</title>
        <authorList>
            <person name="Banerjee S."/>
            <person name="Tancsics A."/>
        </authorList>
    </citation>
    <scope>NUCLEOTIDE SEQUENCE [LARGE SCALE GENOMIC DNA]</scope>
    <source>
        <strain evidence="6 7">MAP12</strain>
    </source>
</reference>
<keyword evidence="2" id="KW-0805">Transcription regulation</keyword>
<evidence type="ECO:0000313" key="6">
    <source>
        <dbReference type="EMBL" id="MBV2132140.1"/>
    </source>
</evidence>
<protein>
    <submittedName>
        <fullName evidence="6">LysR family transcriptional regulator</fullName>
    </submittedName>
</protein>
<dbReference type="CDD" id="cd08417">
    <property type="entry name" value="PBP2_Nitroaromatics_like"/>
    <property type="match status" value="1"/>
</dbReference>
<comment type="similarity">
    <text evidence="1">Belongs to the LysR transcriptional regulatory family.</text>
</comment>
<dbReference type="PANTHER" id="PTHR30118">
    <property type="entry name" value="HTH-TYPE TRANSCRIPTIONAL REGULATOR LEUO-RELATED"/>
    <property type="match status" value="1"/>
</dbReference>
<keyword evidence="4" id="KW-0804">Transcription</keyword>
<dbReference type="PANTHER" id="PTHR30118:SF15">
    <property type="entry name" value="TRANSCRIPTIONAL REGULATORY PROTEIN"/>
    <property type="match status" value="1"/>
</dbReference>
<evidence type="ECO:0000256" key="1">
    <source>
        <dbReference type="ARBA" id="ARBA00009437"/>
    </source>
</evidence>
<comment type="caution">
    <text evidence="6">The sequence shown here is derived from an EMBL/GenBank/DDBJ whole genome shotgun (WGS) entry which is preliminary data.</text>
</comment>
<evidence type="ECO:0000256" key="4">
    <source>
        <dbReference type="ARBA" id="ARBA00023163"/>
    </source>
</evidence>
<feature type="domain" description="HTH lysR-type" evidence="5">
    <location>
        <begin position="6"/>
        <end position="65"/>
    </location>
</feature>
<keyword evidence="3" id="KW-0238">DNA-binding</keyword>
<evidence type="ECO:0000256" key="2">
    <source>
        <dbReference type="ARBA" id="ARBA00023015"/>
    </source>
</evidence>
<dbReference type="PROSITE" id="PS50931">
    <property type="entry name" value="HTH_LYSR"/>
    <property type="match status" value="1"/>
</dbReference>
<dbReference type="EMBL" id="JAHRGL010000012">
    <property type="protein sequence ID" value="MBV2132140.1"/>
    <property type="molecule type" value="Genomic_DNA"/>
</dbReference>
<gene>
    <name evidence="6" type="ORF">KRX52_04930</name>
</gene>
<dbReference type="RefSeq" id="WP_217680049.1">
    <property type="nucleotide sequence ID" value="NZ_JAHRGL010000012.1"/>
</dbReference>
<dbReference type="Pfam" id="PF03466">
    <property type="entry name" value="LysR_substrate"/>
    <property type="match status" value="1"/>
</dbReference>
<dbReference type="Pfam" id="PF00126">
    <property type="entry name" value="HTH_1"/>
    <property type="match status" value="1"/>
</dbReference>
<evidence type="ECO:0000259" key="5">
    <source>
        <dbReference type="PROSITE" id="PS50931"/>
    </source>
</evidence>
<dbReference type="InterPro" id="IPR005119">
    <property type="entry name" value="LysR_subst-bd"/>
</dbReference>
<proteinExistence type="inferred from homology"/>